<organism evidence="1 2">
    <name type="scientific">Sporanaerobium hydrogeniformans</name>
    <dbReference type="NCBI Taxonomy" id="3072179"/>
    <lineage>
        <taxon>Bacteria</taxon>
        <taxon>Bacillati</taxon>
        <taxon>Bacillota</taxon>
        <taxon>Clostridia</taxon>
        <taxon>Lachnospirales</taxon>
        <taxon>Lachnospiraceae</taxon>
        <taxon>Sporanaerobium</taxon>
    </lineage>
</organism>
<gene>
    <name evidence="1" type="ORF">CS063_13200</name>
</gene>
<proteinExistence type="predicted"/>
<protein>
    <submittedName>
        <fullName evidence="1">Uncharacterized protein</fullName>
    </submittedName>
</protein>
<sequence length="381" mass="45537">MNHTIKMGYYDSFRCKADQCSFTCCQEWRIPIDDETAKKWQKVKLRDTPKVLCHYIQKEDEDYMIELNEEKKCPFLSKEKLCKVVLELGEAFLAETCIRFPRRINQFEGRIEYAIDFGCPEAIDLIKQQVDSDLFVEEGKGKKEVSPLYELRNLMLALLEDEGYFLTERLLMIFYVLLELLQEAELSLESIEAYEDEDYFAALAEEMRKMETHAIDTLWERNELFLDIVQDYRAQEVYVNYLEELSQYAENLEQYYSDQELLEKLQQFEGFFLAYEKLIKNYWIAEVFASCLTEEMELQDVVVVFEWLVMTYSTMKHAIFIKWLMEDKQEVDYMLVREYITLISRVTGYEQEEIRDYLVKSFEDVILEWGYLALLLGEGKL</sequence>
<reference evidence="1" key="1">
    <citation type="submission" date="2017-10" db="EMBL/GenBank/DDBJ databases">
        <title>Genome sequence of cellulolytic Lachnospiraceae bacterium XHS1971 isolated from hotspring sediment.</title>
        <authorList>
            <person name="Vasudevan G."/>
            <person name="Joshi A.J."/>
            <person name="Hivarkar S."/>
            <person name="Lanjekar V.B."/>
            <person name="Dhakephalkar P.K."/>
            <person name="Dagar S."/>
        </authorList>
    </citation>
    <scope>NUCLEOTIDE SEQUENCE</scope>
    <source>
        <strain evidence="1">XHS1971</strain>
    </source>
</reference>
<comment type="caution">
    <text evidence="1">The sequence shown here is derived from an EMBL/GenBank/DDBJ whole genome shotgun (WGS) entry which is preliminary data.</text>
</comment>
<dbReference type="EMBL" id="PEDL01000016">
    <property type="protein sequence ID" value="PHV69934.1"/>
    <property type="molecule type" value="Genomic_DNA"/>
</dbReference>
<keyword evidence="2" id="KW-1185">Reference proteome</keyword>
<dbReference type="Proteomes" id="UP000224460">
    <property type="component" value="Unassembled WGS sequence"/>
</dbReference>
<evidence type="ECO:0000313" key="1">
    <source>
        <dbReference type="EMBL" id="PHV69934.1"/>
    </source>
</evidence>
<evidence type="ECO:0000313" key="2">
    <source>
        <dbReference type="Proteomes" id="UP000224460"/>
    </source>
</evidence>
<name>A0AC61D9K3_9FIRM</name>
<accession>A0AC61D9K3</accession>